<dbReference type="EMBL" id="VBQZ03000236">
    <property type="protein sequence ID" value="MXQ98364.1"/>
    <property type="molecule type" value="Genomic_DNA"/>
</dbReference>
<sequence length="74" mass="8341">MSTNSDEPEHTSVQQLPAYGRKARDALVSIREDDKVVHQQQHSPAFQSVEEAFLLQRLKLEKPGLGKDLDTGLR</sequence>
<gene>
    <name evidence="1" type="ORF">E5288_WYG013309</name>
</gene>
<reference evidence="1" key="1">
    <citation type="submission" date="2019-10" db="EMBL/GenBank/DDBJ databases">
        <title>The sequence and de novo assembly of the wild yak genome.</title>
        <authorList>
            <person name="Liu Y."/>
        </authorList>
    </citation>
    <scope>NUCLEOTIDE SEQUENCE [LARGE SCALE GENOMIC DNA]</scope>
    <source>
        <strain evidence="1">WY2019</strain>
    </source>
</reference>
<proteinExistence type="predicted"/>
<organism evidence="1 2">
    <name type="scientific">Bos mutus</name>
    <name type="common">wild yak</name>
    <dbReference type="NCBI Taxonomy" id="72004"/>
    <lineage>
        <taxon>Eukaryota</taxon>
        <taxon>Metazoa</taxon>
        <taxon>Chordata</taxon>
        <taxon>Craniata</taxon>
        <taxon>Vertebrata</taxon>
        <taxon>Euteleostomi</taxon>
        <taxon>Mammalia</taxon>
        <taxon>Eutheria</taxon>
        <taxon>Laurasiatheria</taxon>
        <taxon>Artiodactyla</taxon>
        <taxon>Ruminantia</taxon>
        <taxon>Pecora</taxon>
        <taxon>Bovidae</taxon>
        <taxon>Bovinae</taxon>
        <taxon>Bos</taxon>
    </lineage>
</organism>
<name>A0A6B0SEK0_9CETA</name>
<dbReference type="Proteomes" id="UP000322234">
    <property type="component" value="Unassembled WGS sequence"/>
</dbReference>
<keyword evidence="2" id="KW-1185">Reference proteome</keyword>
<comment type="caution">
    <text evidence="1">The sequence shown here is derived from an EMBL/GenBank/DDBJ whole genome shotgun (WGS) entry which is preliminary data.</text>
</comment>
<evidence type="ECO:0000313" key="2">
    <source>
        <dbReference type="Proteomes" id="UP000322234"/>
    </source>
</evidence>
<dbReference type="AlphaFoldDB" id="A0A6B0SEK0"/>
<evidence type="ECO:0000313" key="1">
    <source>
        <dbReference type="EMBL" id="MXQ98364.1"/>
    </source>
</evidence>
<accession>A0A6B0SEK0</accession>
<protein>
    <submittedName>
        <fullName evidence="1">Uncharacterized protein</fullName>
    </submittedName>
</protein>